<evidence type="ECO:0000259" key="7">
    <source>
        <dbReference type="Pfam" id="PF08263"/>
    </source>
</evidence>
<feature type="domain" description="Leucine-rich repeat-containing N-terminal plant-type" evidence="7">
    <location>
        <begin position="30"/>
        <end position="71"/>
    </location>
</feature>
<dbReference type="Pfam" id="PF00560">
    <property type="entry name" value="LRR_1"/>
    <property type="match status" value="1"/>
</dbReference>
<dbReference type="SMART" id="SM00369">
    <property type="entry name" value="LRR_TYP"/>
    <property type="match status" value="6"/>
</dbReference>
<proteinExistence type="predicted"/>
<gene>
    <name evidence="8" type="primary">SRF7</name>
    <name evidence="8" type="ORF">QJS10_CPB19g01214</name>
</gene>
<evidence type="ECO:0000256" key="2">
    <source>
        <dbReference type="ARBA" id="ARBA00022692"/>
    </source>
</evidence>
<sequence>MGGSCGALVRLLIGCVFTCCCVIHVNGCVEEERRALLDIKHSLDLVGYNSTALEDWVIGGGDCCNWTGVTCGNSSYQHKVTVIDLLDVREGFISEEWYPNGSHFGQFTELEELYLSSNGIAGWVDPQGFKNMQNLEKLGLAENHIKRVDPWISNITSLQMIDLSSNMFKGFLSGFWCMQNLEELYLDSNDIKRVDPSISNITSLKVIDLTYTKIKEVPSGFWGMQNLQYLSLAGNYIKRVHPSISNITSLQYLDLSSNMIKEFSSEYRCCFKRIDTSLSTLTQTDRRTYVVPMKQILIGSVSTLV</sequence>
<dbReference type="InterPro" id="IPR052595">
    <property type="entry name" value="LRRC69/RLP"/>
</dbReference>
<evidence type="ECO:0000313" key="8">
    <source>
        <dbReference type="EMBL" id="KAK1287165.1"/>
    </source>
</evidence>
<reference evidence="8" key="2">
    <citation type="submission" date="2023-06" db="EMBL/GenBank/DDBJ databases">
        <authorList>
            <person name="Ma L."/>
            <person name="Liu K.-W."/>
            <person name="Li Z."/>
            <person name="Hsiao Y.-Y."/>
            <person name="Qi Y."/>
            <person name="Fu T."/>
            <person name="Tang G."/>
            <person name="Zhang D."/>
            <person name="Sun W.-H."/>
            <person name="Liu D.-K."/>
            <person name="Li Y."/>
            <person name="Chen G.-Z."/>
            <person name="Liu X.-D."/>
            <person name="Liao X.-Y."/>
            <person name="Jiang Y.-T."/>
            <person name="Yu X."/>
            <person name="Hao Y."/>
            <person name="Huang J."/>
            <person name="Zhao X.-W."/>
            <person name="Ke S."/>
            <person name="Chen Y.-Y."/>
            <person name="Wu W.-L."/>
            <person name="Hsu J.-L."/>
            <person name="Lin Y.-F."/>
            <person name="Huang M.-D."/>
            <person name="Li C.-Y."/>
            <person name="Huang L."/>
            <person name="Wang Z.-W."/>
            <person name="Zhao X."/>
            <person name="Zhong W.-Y."/>
            <person name="Peng D.-H."/>
            <person name="Ahmad S."/>
            <person name="Lan S."/>
            <person name="Zhang J.-S."/>
            <person name="Tsai W.-C."/>
            <person name="Van De Peer Y."/>
            <person name="Liu Z.-J."/>
        </authorList>
    </citation>
    <scope>NUCLEOTIDE SEQUENCE</scope>
    <source>
        <strain evidence="8">CP</strain>
        <tissue evidence="8">Leaves</tissue>
    </source>
</reference>
<keyword evidence="4" id="KW-1133">Transmembrane helix</keyword>
<feature type="chain" id="PRO_5043855056" evidence="6">
    <location>
        <begin position="28"/>
        <end position="305"/>
    </location>
</feature>
<keyword evidence="6" id="KW-0732">Signal</keyword>
<dbReference type="InterPro" id="IPR013210">
    <property type="entry name" value="LRR_N_plant-typ"/>
</dbReference>
<dbReference type="Pfam" id="PF08263">
    <property type="entry name" value="LRRNT_2"/>
    <property type="match status" value="1"/>
</dbReference>
<dbReference type="SMART" id="SM00365">
    <property type="entry name" value="LRR_SD22"/>
    <property type="match status" value="3"/>
</dbReference>
<evidence type="ECO:0000256" key="5">
    <source>
        <dbReference type="ARBA" id="ARBA00023136"/>
    </source>
</evidence>
<evidence type="ECO:0000256" key="6">
    <source>
        <dbReference type="SAM" id="SignalP"/>
    </source>
</evidence>
<name>A0AAV9CEW4_ACOCL</name>
<dbReference type="PANTHER" id="PTHR48057:SF29">
    <property type="entry name" value="OS02G0609900 PROTEIN"/>
    <property type="match status" value="1"/>
</dbReference>
<protein>
    <submittedName>
        <fullName evidence="8">Protein STRUBBELIG-RECEPTOR FAMILY 7</fullName>
    </submittedName>
</protein>
<dbReference type="InterPro" id="IPR001611">
    <property type="entry name" value="Leu-rich_rpt"/>
</dbReference>
<dbReference type="InterPro" id="IPR032675">
    <property type="entry name" value="LRR_dom_sf"/>
</dbReference>
<organism evidence="8 9">
    <name type="scientific">Acorus calamus</name>
    <name type="common">Sweet flag</name>
    <dbReference type="NCBI Taxonomy" id="4465"/>
    <lineage>
        <taxon>Eukaryota</taxon>
        <taxon>Viridiplantae</taxon>
        <taxon>Streptophyta</taxon>
        <taxon>Embryophyta</taxon>
        <taxon>Tracheophyta</taxon>
        <taxon>Spermatophyta</taxon>
        <taxon>Magnoliopsida</taxon>
        <taxon>Liliopsida</taxon>
        <taxon>Acoraceae</taxon>
        <taxon>Acorus</taxon>
    </lineage>
</organism>
<dbReference type="PROSITE" id="PS51450">
    <property type="entry name" value="LRR"/>
    <property type="match status" value="2"/>
</dbReference>
<dbReference type="Pfam" id="PF13855">
    <property type="entry name" value="LRR_8"/>
    <property type="match status" value="2"/>
</dbReference>
<comment type="caution">
    <text evidence="8">The sequence shown here is derived from an EMBL/GenBank/DDBJ whole genome shotgun (WGS) entry which is preliminary data.</text>
</comment>
<dbReference type="PANTHER" id="PTHR48057">
    <property type="entry name" value="LEUCINE-RICH REPEAT SERINE/THREONINE-PROTEIN KINASE 1"/>
    <property type="match status" value="1"/>
</dbReference>
<evidence type="ECO:0000256" key="3">
    <source>
        <dbReference type="ARBA" id="ARBA00022737"/>
    </source>
</evidence>
<evidence type="ECO:0000256" key="1">
    <source>
        <dbReference type="ARBA" id="ARBA00022614"/>
    </source>
</evidence>
<keyword evidence="1" id="KW-0433">Leucine-rich repeat</keyword>
<keyword evidence="2" id="KW-0812">Transmembrane</keyword>
<keyword evidence="5" id="KW-0472">Membrane</keyword>
<dbReference type="Gene3D" id="3.80.10.10">
    <property type="entry name" value="Ribonuclease Inhibitor"/>
    <property type="match status" value="2"/>
</dbReference>
<dbReference type="InterPro" id="IPR003591">
    <property type="entry name" value="Leu-rich_rpt_typical-subtyp"/>
</dbReference>
<evidence type="ECO:0000313" key="9">
    <source>
        <dbReference type="Proteomes" id="UP001180020"/>
    </source>
</evidence>
<keyword evidence="3" id="KW-0677">Repeat</keyword>
<keyword evidence="9" id="KW-1185">Reference proteome</keyword>
<dbReference type="EMBL" id="JAUJYO010000019">
    <property type="protein sequence ID" value="KAK1287165.1"/>
    <property type="molecule type" value="Genomic_DNA"/>
</dbReference>
<reference evidence="8" key="1">
    <citation type="journal article" date="2023" name="Nat. Commun.">
        <title>Diploid and tetraploid genomes of Acorus and the evolution of monocots.</title>
        <authorList>
            <person name="Ma L."/>
            <person name="Liu K.W."/>
            <person name="Li Z."/>
            <person name="Hsiao Y.Y."/>
            <person name="Qi Y."/>
            <person name="Fu T."/>
            <person name="Tang G.D."/>
            <person name="Zhang D."/>
            <person name="Sun W.H."/>
            <person name="Liu D.K."/>
            <person name="Li Y."/>
            <person name="Chen G.Z."/>
            <person name="Liu X.D."/>
            <person name="Liao X.Y."/>
            <person name="Jiang Y.T."/>
            <person name="Yu X."/>
            <person name="Hao Y."/>
            <person name="Huang J."/>
            <person name="Zhao X.W."/>
            <person name="Ke S."/>
            <person name="Chen Y.Y."/>
            <person name="Wu W.L."/>
            <person name="Hsu J.L."/>
            <person name="Lin Y.F."/>
            <person name="Huang M.D."/>
            <person name="Li C.Y."/>
            <person name="Huang L."/>
            <person name="Wang Z.W."/>
            <person name="Zhao X."/>
            <person name="Zhong W.Y."/>
            <person name="Peng D.H."/>
            <person name="Ahmad S."/>
            <person name="Lan S."/>
            <person name="Zhang J.S."/>
            <person name="Tsai W.C."/>
            <person name="Van de Peer Y."/>
            <person name="Liu Z.J."/>
        </authorList>
    </citation>
    <scope>NUCLEOTIDE SEQUENCE</scope>
    <source>
        <strain evidence="8">CP</strain>
    </source>
</reference>
<dbReference type="SUPFAM" id="SSF52058">
    <property type="entry name" value="L domain-like"/>
    <property type="match status" value="1"/>
</dbReference>
<feature type="signal peptide" evidence="6">
    <location>
        <begin position="1"/>
        <end position="27"/>
    </location>
</feature>
<dbReference type="AlphaFoldDB" id="A0AAV9CEW4"/>
<dbReference type="Proteomes" id="UP001180020">
    <property type="component" value="Unassembled WGS sequence"/>
</dbReference>
<evidence type="ECO:0000256" key="4">
    <source>
        <dbReference type="ARBA" id="ARBA00022989"/>
    </source>
</evidence>
<accession>A0AAV9CEW4</accession>